<dbReference type="EMBL" id="JAUTDP010000009">
    <property type="protein sequence ID" value="KAK3396203.1"/>
    <property type="molecule type" value="Genomic_DNA"/>
</dbReference>
<feature type="compositionally biased region" description="Basic and acidic residues" evidence="1">
    <location>
        <begin position="153"/>
        <end position="176"/>
    </location>
</feature>
<proteinExistence type="predicted"/>
<keyword evidence="3" id="KW-1185">Reference proteome</keyword>
<gene>
    <name evidence="2" type="ORF">B0T20DRAFT_394747</name>
</gene>
<evidence type="ECO:0000256" key="1">
    <source>
        <dbReference type="SAM" id="MobiDB-lite"/>
    </source>
</evidence>
<dbReference type="Proteomes" id="UP001281003">
    <property type="component" value="Unassembled WGS sequence"/>
</dbReference>
<feature type="region of interest" description="Disordered" evidence="1">
    <location>
        <begin position="130"/>
        <end position="235"/>
    </location>
</feature>
<reference evidence="2" key="2">
    <citation type="submission" date="2023-07" db="EMBL/GenBank/DDBJ databases">
        <authorList>
            <consortium name="Lawrence Berkeley National Laboratory"/>
            <person name="Haridas S."/>
            <person name="Hensen N."/>
            <person name="Bonometti L."/>
            <person name="Westerberg I."/>
            <person name="Brannstrom I.O."/>
            <person name="Guillou S."/>
            <person name="Cros-Aarteil S."/>
            <person name="Calhoun S."/>
            <person name="Kuo A."/>
            <person name="Mondo S."/>
            <person name="Pangilinan J."/>
            <person name="Riley R."/>
            <person name="LaButti K."/>
            <person name="Andreopoulos B."/>
            <person name="Lipzen A."/>
            <person name="Chen C."/>
            <person name="Yanf M."/>
            <person name="Daum C."/>
            <person name="Ng V."/>
            <person name="Clum A."/>
            <person name="Steindorff A."/>
            <person name="Ohm R."/>
            <person name="Martin F."/>
            <person name="Silar P."/>
            <person name="Natvig D."/>
            <person name="Lalanne C."/>
            <person name="Gautier V."/>
            <person name="Ament-velasquez S.L."/>
            <person name="Kruys A."/>
            <person name="Hutchinson M.I."/>
            <person name="Powell A.J."/>
            <person name="Barry K."/>
            <person name="Miller A.N."/>
            <person name="Grigoriev I.V."/>
            <person name="Debuchy R."/>
            <person name="Gladieux P."/>
            <person name="Thoren M.H."/>
            <person name="Johannesson H."/>
        </authorList>
    </citation>
    <scope>NUCLEOTIDE SEQUENCE</scope>
    <source>
        <strain evidence="2">FGSC 1904</strain>
    </source>
</reference>
<evidence type="ECO:0000313" key="3">
    <source>
        <dbReference type="Proteomes" id="UP001281003"/>
    </source>
</evidence>
<evidence type="ECO:0000313" key="2">
    <source>
        <dbReference type="EMBL" id="KAK3396203.1"/>
    </source>
</evidence>
<sequence length="235" mass="25493">MSFLPTQRPQPSPSALNSGSPQASYPATSNPVFSSNPGYQAFTFQEQEAREPNPFQNPEESGEPICFCLHPVTIRAVLNVASLVRAGASSIIEYASVGANWAPPAPADSDIESDLGDEGDLEELRRRRGTRKWNGPPQPVFVPAGGFTSTSWGREEQWSRQDEGRDAHDVGRDGRGKRWKGKGKAVDMMGGLNGYSRSDPGGRGKLRGGAYVPAEPDRRGTTWYPKGADRTSSKE</sequence>
<reference evidence="2" key="1">
    <citation type="journal article" date="2023" name="Mol. Phylogenet. Evol.">
        <title>Genome-scale phylogeny and comparative genomics of the fungal order Sordariales.</title>
        <authorList>
            <person name="Hensen N."/>
            <person name="Bonometti L."/>
            <person name="Westerberg I."/>
            <person name="Brannstrom I.O."/>
            <person name="Guillou S."/>
            <person name="Cros-Aarteil S."/>
            <person name="Calhoun S."/>
            <person name="Haridas S."/>
            <person name="Kuo A."/>
            <person name="Mondo S."/>
            <person name="Pangilinan J."/>
            <person name="Riley R."/>
            <person name="LaButti K."/>
            <person name="Andreopoulos B."/>
            <person name="Lipzen A."/>
            <person name="Chen C."/>
            <person name="Yan M."/>
            <person name="Daum C."/>
            <person name="Ng V."/>
            <person name="Clum A."/>
            <person name="Steindorff A."/>
            <person name="Ohm R.A."/>
            <person name="Martin F."/>
            <person name="Silar P."/>
            <person name="Natvig D.O."/>
            <person name="Lalanne C."/>
            <person name="Gautier V."/>
            <person name="Ament-Velasquez S.L."/>
            <person name="Kruys A."/>
            <person name="Hutchinson M.I."/>
            <person name="Powell A.J."/>
            <person name="Barry K."/>
            <person name="Miller A.N."/>
            <person name="Grigoriev I.V."/>
            <person name="Debuchy R."/>
            <person name="Gladieux P."/>
            <person name="Hiltunen Thoren M."/>
            <person name="Johannesson H."/>
        </authorList>
    </citation>
    <scope>NUCLEOTIDE SEQUENCE</scope>
    <source>
        <strain evidence="2">FGSC 1904</strain>
    </source>
</reference>
<name>A0AAE0U9S2_SORBR</name>
<feature type="region of interest" description="Disordered" evidence="1">
    <location>
        <begin position="1"/>
        <end position="39"/>
    </location>
</feature>
<dbReference type="AlphaFoldDB" id="A0AAE0U9S2"/>
<organism evidence="2 3">
    <name type="scientific">Sordaria brevicollis</name>
    <dbReference type="NCBI Taxonomy" id="83679"/>
    <lineage>
        <taxon>Eukaryota</taxon>
        <taxon>Fungi</taxon>
        <taxon>Dikarya</taxon>
        <taxon>Ascomycota</taxon>
        <taxon>Pezizomycotina</taxon>
        <taxon>Sordariomycetes</taxon>
        <taxon>Sordariomycetidae</taxon>
        <taxon>Sordariales</taxon>
        <taxon>Sordariaceae</taxon>
        <taxon>Sordaria</taxon>
    </lineage>
</organism>
<accession>A0AAE0U9S2</accession>
<comment type="caution">
    <text evidence="2">The sequence shown here is derived from an EMBL/GenBank/DDBJ whole genome shotgun (WGS) entry which is preliminary data.</text>
</comment>
<protein>
    <submittedName>
        <fullName evidence="2">Uncharacterized protein</fullName>
    </submittedName>
</protein>